<protein>
    <submittedName>
        <fullName evidence="4">Putative cAMP-regulated phosphoprotein 21</fullName>
    </submittedName>
</protein>
<keyword evidence="5" id="KW-1185">Reference proteome</keyword>
<dbReference type="InterPro" id="IPR001374">
    <property type="entry name" value="R3H_dom"/>
</dbReference>
<dbReference type="InterPro" id="IPR051937">
    <property type="entry name" value="R3H_domain_containing"/>
</dbReference>
<dbReference type="Gene3D" id="3.40.1000.10">
    <property type="entry name" value="Mog1/PsbP, alpha/beta/alpha sandwich"/>
    <property type="match status" value="1"/>
</dbReference>
<evidence type="ECO:0000313" key="4">
    <source>
        <dbReference type="EMBL" id="KAG1338347.1"/>
    </source>
</evidence>
<dbReference type="PANTHER" id="PTHR15672">
    <property type="entry name" value="CAMP-REGULATED PHOSPHOPROTEIN 21 RELATED R3H DOMAIN CONTAINING PROTEIN"/>
    <property type="match status" value="1"/>
</dbReference>
<proteinExistence type="predicted"/>
<dbReference type="Gene3D" id="3.30.1370.50">
    <property type="entry name" value="R3H-like domain"/>
    <property type="match status" value="1"/>
</dbReference>
<dbReference type="Pfam" id="PF01424">
    <property type="entry name" value="R3H"/>
    <property type="match status" value="1"/>
</dbReference>
<dbReference type="OrthoDB" id="512438at2759"/>
<reference evidence="4" key="2">
    <citation type="submission" date="2019-07" db="EMBL/GenBank/DDBJ databases">
        <authorList>
            <person name="Yang Y."/>
            <person name="Bocs S."/>
            <person name="Baudouin L."/>
        </authorList>
    </citation>
    <scope>NUCLEOTIDE SEQUENCE</scope>
    <source>
        <tissue evidence="4">Spear leaf of Hainan Tall coconut</tissue>
    </source>
</reference>
<dbReference type="InterPro" id="IPR036867">
    <property type="entry name" value="R3H_dom_sf"/>
</dbReference>
<organism evidence="4 5">
    <name type="scientific">Cocos nucifera</name>
    <name type="common">Coconut palm</name>
    <dbReference type="NCBI Taxonomy" id="13894"/>
    <lineage>
        <taxon>Eukaryota</taxon>
        <taxon>Viridiplantae</taxon>
        <taxon>Streptophyta</taxon>
        <taxon>Embryophyta</taxon>
        <taxon>Tracheophyta</taxon>
        <taxon>Spermatophyta</taxon>
        <taxon>Magnoliopsida</taxon>
        <taxon>Liliopsida</taxon>
        <taxon>Arecaceae</taxon>
        <taxon>Arecoideae</taxon>
        <taxon>Cocoseae</taxon>
        <taxon>Attaleinae</taxon>
        <taxon>Cocos</taxon>
    </lineage>
</organism>
<dbReference type="InterPro" id="IPR016123">
    <property type="entry name" value="Mog1/PsbP_a/b/a-sand"/>
</dbReference>
<dbReference type="AlphaFoldDB" id="A0A8K0N085"/>
<dbReference type="Proteomes" id="UP000797356">
    <property type="component" value="Chromosome 4"/>
</dbReference>
<dbReference type="PANTHER" id="PTHR15672:SF15">
    <property type="entry name" value="SINGLE-STRANDED NUCLEIC ACID BINDING R3H PROTEIN"/>
    <property type="match status" value="1"/>
</dbReference>
<reference evidence="4" key="1">
    <citation type="journal article" date="2017" name="Gigascience">
        <title>The genome draft of coconut (Cocos nucifera).</title>
        <authorList>
            <person name="Xiao Y."/>
            <person name="Xu P."/>
            <person name="Fan H."/>
            <person name="Baudouin L."/>
            <person name="Xia W."/>
            <person name="Bocs S."/>
            <person name="Xu J."/>
            <person name="Li Q."/>
            <person name="Guo A."/>
            <person name="Zhou L."/>
            <person name="Li J."/>
            <person name="Wu Y."/>
            <person name="Ma Z."/>
            <person name="Armero A."/>
            <person name="Issali A.E."/>
            <person name="Liu N."/>
            <person name="Peng M."/>
            <person name="Yang Y."/>
        </authorList>
    </citation>
    <scope>NUCLEOTIDE SEQUENCE</scope>
    <source>
        <tissue evidence="4">Spear leaf of Hainan Tall coconut</tissue>
    </source>
</reference>
<dbReference type="CDD" id="cd02642">
    <property type="entry name" value="R3H_encore_like"/>
    <property type="match status" value="1"/>
</dbReference>
<feature type="region of interest" description="Disordered" evidence="2">
    <location>
        <begin position="493"/>
        <end position="548"/>
    </location>
</feature>
<gene>
    <name evidence="4" type="ORF">COCNU_04G006530</name>
</gene>
<evidence type="ECO:0000256" key="1">
    <source>
        <dbReference type="ARBA" id="ARBA00022553"/>
    </source>
</evidence>
<feature type="compositionally biased region" description="Polar residues" evidence="2">
    <location>
        <begin position="40"/>
        <end position="49"/>
    </location>
</feature>
<accession>A0A8K0N085</accession>
<feature type="compositionally biased region" description="Basic and acidic residues" evidence="2">
    <location>
        <begin position="506"/>
        <end position="548"/>
    </location>
</feature>
<evidence type="ECO:0000256" key="2">
    <source>
        <dbReference type="SAM" id="MobiDB-lite"/>
    </source>
</evidence>
<dbReference type="SUPFAM" id="SSF82708">
    <property type="entry name" value="R3H domain"/>
    <property type="match status" value="1"/>
</dbReference>
<comment type="caution">
    <text evidence="4">The sequence shown here is derived from an EMBL/GenBank/DDBJ whole genome shotgun (WGS) entry which is preliminary data.</text>
</comment>
<dbReference type="SUPFAM" id="SSF55724">
    <property type="entry name" value="Mog1p/PsbP-like"/>
    <property type="match status" value="1"/>
</dbReference>
<evidence type="ECO:0000259" key="3">
    <source>
        <dbReference type="PROSITE" id="PS51673"/>
    </source>
</evidence>
<evidence type="ECO:0000313" key="5">
    <source>
        <dbReference type="Proteomes" id="UP000797356"/>
    </source>
</evidence>
<sequence>MAAGSAAPVSPLLSSILAISARSPSLLSSPPESLAIASSNPSRPSQQLRNPIAGRREFLTGIALAVVLWKEPSASEAKDVEVGSYLPPAPSDPSFVVFKATPKDTPALRAGNVQPYEFILPPTWKQTRVANILSGNYCQPKCAEPWVEVKFEDENEGKVQVVASPLVRLTNKPNATIEDIGSPEKVIASLGPFVTGNTFDSDELLETSVEKLGNQTVLFLIILSPLSNSFFAFSFALLPRPLCCVNTTVLVIYHHLGGSSNPCDLLMASLNVSWKEDKDLLIMTLPCCEIYFAIFLELSGTDLQKTITSPAVFIYCTHWTTKLFLDKSNVVSVKDKLIYVERNNVFGTNEVLRMELEIQKFMQNSDQYQFEFQHLPTSYLRCAAHRVAQHYGLQTMALDNIIDGLGSRVVARKTPDSKFPAVCLSEVPAKQPEKEITEQVKIVLRPRPSKASPNDAVELGIKRCAARTVEERKEEYDKARARIFSSLSCPEVEWSSSSADGSSMCSDKDEQERHRTSEENEKTNTKDGTSRVAIFRDREKDRSDPDYDRSYGRYVRGLKLGQNFGLGVCNALQSPFLPFETGISQFGQLPGNQTPMNYNLSNPTMNPYCSFGCNQTTKETVYMQWPSPAMIYENSYEHFRNGVVQTFSIVSARSVVDPQSGQGNALC</sequence>
<dbReference type="PROSITE" id="PS51673">
    <property type="entry name" value="SUZ"/>
    <property type="match status" value="1"/>
</dbReference>
<dbReference type="GO" id="GO:0003676">
    <property type="term" value="F:nucleic acid binding"/>
    <property type="evidence" value="ECO:0007669"/>
    <property type="project" value="InterPro"/>
</dbReference>
<feature type="compositionally biased region" description="Low complexity" evidence="2">
    <location>
        <begin position="495"/>
        <end position="505"/>
    </location>
</feature>
<dbReference type="InterPro" id="IPR024771">
    <property type="entry name" value="SUZ"/>
</dbReference>
<dbReference type="Pfam" id="PF12752">
    <property type="entry name" value="SUZ"/>
    <property type="match status" value="1"/>
</dbReference>
<feature type="region of interest" description="Disordered" evidence="2">
    <location>
        <begin position="30"/>
        <end position="49"/>
    </location>
</feature>
<feature type="compositionally biased region" description="Low complexity" evidence="2">
    <location>
        <begin position="30"/>
        <end position="39"/>
    </location>
</feature>
<name>A0A8K0N085_COCNU</name>
<feature type="domain" description="SUZ" evidence="3">
    <location>
        <begin position="418"/>
        <end position="488"/>
    </location>
</feature>
<dbReference type="EMBL" id="CM017875">
    <property type="protein sequence ID" value="KAG1338347.1"/>
    <property type="molecule type" value="Genomic_DNA"/>
</dbReference>
<keyword evidence="1" id="KW-0597">Phosphoprotein</keyword>